<dbReference type="Proteomes" id="UP000419017">
    <property type="component" value="Unassembled WGS sequence"/>
</dbReference>
<protein>
    <submittedName>
        <fullName evidence="2">Uncharacterized protein</fullName>
    </submittedName>
</protein>
<sequence>MYQKLVVLAINIIVDIYIAKLIYFSETTRLNLILGTILILGSILYILASIYMYFVVKKEMKKDNDIINEVLEEMKNKDSKK</sequence>
<gene>
    <name evidence="2" type="ORF">OMES3154_00008</name>
</gene>
<evidence type="ECO:0000313" key="2">
    <source>
        <dbReference type="EMBL" id="VWL84760.1"/>
    </source>
</evidence>
<feature type="transmembrane region" description="Helical" evidence="1">
    <location>
        <begin position="30"/>
        <end position="54"/>
    </location>
</feature>
<proteinExistence type="predicted"/>
<dbReference type="EMBL" id="CABWIB010000001">
    <property type="protein sequence ID" value="VWL84760.1"/>
    <property type="molecule type" value="Genomic_DNA"/>
</dbReference>
<keyword evidence="1" id="KW-1133">Transmembrane helix</keyword>
<reference evidence="2 3" key="1">
    <citation type="submission" date="2019-10" db="EMBL/GenBank/DDBJ databases">
        <authorList>
            <person name="Blom J."/>
        </authorList>
    </citation>
    <scope>NUCLEOTIDE SEQUENCE [LARGE SCALE GENOMIC DNA]</scope>
    <source>
        <strain evidence="2 3">ES3154-GLU</strain>
    </source>
</reference>
<feature type="transmembrane region" description="Helical" evidence="1">
    <location>
        <begin position="5"/>
        <end position="24"/>
    </location>
</feature>
<evidence type="ECO:0000313" key="3">
    <source>
        <dbReference type="Proteomes" id="UP000419017"/>
    </source>
</evidence>
<accession>A0A6I8M7G0</accession>
<name>A0A6I8M7G0_9FUSO</name>
<dbReference type="AlphaFoldDB" id="A0A6I8M7G0"/>
<keyword evidence="1" id="KW-0472">Membrane</keyword>
<keyword evidence="1" id="KW-0812">Transmembrane</keyword>
<organism evidence="2 3">
    <name type="scientific">Oceanivirga miroungae</name>
    <dbReference type="NCBI Taxonomy" id="1130046"/>
    <lineage>
        <taxon>Bacteria</taxon>
        <taxon>Fusobacteriati</taxon>
        <taxon>Fusobacteriota</taxon>
        <taxon>Fusobacteriia</taxon>
        <taxon>Fusobacteriales</taxon>
        <taxon>Leptotrichiaceae</taxon>
        <taxon>Oceanivirga</taxon>
    </lineage>
</organism>
<keyword evidence="3" id="KW-1185">Reference proteome</keyword>
<dbReference type="RefSeq" id="WP_156682817.1">
    <property type="nucleotide sequence ID" value="NZ_CABWIB010000001.1"/>
</dbReference>
<evidence type="ECO:0000256" key="1">
    <source>
        <dbReference type="SAM" id="Phobius"/>
    </source>
</evidence>